<keyword evidence="1" id="KW-0732">Signal</keyword>
<sequence length="226" mass="24228">MTKPIIKQALAVIVCTMTTLGVAAADKTDVNFSLASGVEAYRAGEYSKAWKLLHPIADAGDAKAQRYAGKILLAANRPELLAGDVPSGVDYLAKAALAGDYVALVELENLRRDGGESAPSIEQIIEIEESLAKEGDPVTAWRLAKRFETGDGVSSSPENMVKWLEVAASASIDRFPKAREAAFRLCEAYTLVVREKTLAERWCQKAASEGHAGAAILLRRVARAQG</sequence>
<organism evidence="2 3">
    <name type="scientific">Hyphococcus flavus</name>
    <dbReference type="NCBI Taxonomy" id="1866326"/>
    <lineage>
        <taxon>Bacteria</taxon>
        <taxon>Pseudomonadati</taxon>
        <taxon>Pseudomonadota</taxon>
        <taxon>Alphaproteobacteria</taxon>
        <taxon>Parvularculales</taxon>
        <taxon>Parvularculaceae</taxon>
        <taxon>Hyphococcus</taxon>
    </lineage>
</organism>
<dbReference type="Gene3D" id="1.25.40.10">
    <property type="entry name" value="Tetratricopeptide repeat domain"/>
    <property type="match status" value="1"/>
</dbReference>
<accession>A0AAE9ZGN4</accession>
<evidence type="ECO:0000256" key="1">
    <source>
        <dbReference type="SAM" id="SignalP"/>
    </source>
</evidence>
<feature type="chain" id="PRO_5041902266" description="Sel1 repeat family protein" evidence="1">
    <location>
        <begin position="25"/>
        <end position="226"/>
    </location>
</feature>
<dbReference type="SUPFAM" id="SSF81901">
    <property type="entry name" value="HCP-like"/>
    <property type="match status" value="1"/>
</dbReference>
<gene>
    <name evidence="2" type="ORF">PUV54_04315</name>
</gene>
<reference evidence="2" key="1">
    <citation type="submission" date="2023-02" db="EMBL/GenBank/DDBJ databases">
        <title>Genome sequence of Hyphococcus flavus.</title>
        <authorList>
            <person name="Rong J.-C."/>
            <person name="Zhao Q."/>
            <person name="Yi M."/>
            <person name="Wu J.-Y."/>
        </authorList>
    </citation>
    <scope>NUCLEOTIDE SEQUENCE</scope>
    <source>
        <strain evidence="2">MCCC 1K03223</strain>
    </source>
</reference>
<feature type="signal peptide" evidence="1">
    <location>
        <begin position="1"/>
        <end position="24"/>
    </location>
</feature>
<dbReference type="AlphaFoldDB" id="A0AAE9ZGN4"/>
<dbReference type="RefSeq" id="WP_274494338.1">
    <property type="nucleotide sequence ID" value="NZ_CP118166.1"/>
</dbReference>
<evidence type="ECO:0000313" key="3">
    <source>
        <dbReference type="Proteomes" id="UP001214043"/>
    </source>
</evidence>
<dbReference type="InterPro" id="IPR011990">
    <property type="entry name" value="TPR-like_helical_dom_sf"/>
</dbReference>
<name>A0AAE9ZGN4_9PROT</name>
<evidence type="ECO:0000313" key="2">
    <source>
        <dbReference type="EMBL" id="WDI32417.1"/>
    </source>
</evidence>
<dbReference type="EMBL" id="CP118166">
    <property type="protein sequence ID" value="WDI32417.1"/>
    <property type="molecule type" value="Genomic_DNA"/>
</dbReference>
<dbReference type="KEGG" id="hfl:PUV54_04315"/>
<evidence type="ECO:0008006" key="4">
    <source>
        <dbReference type="Google" id="ProtNLM"/>
    </source>
</evidence>
<dbReference type="Proteomes" id="UP001214043">
    <property type="component" value="Chromosome"/>
</dbReference>
<proteinExistence type="predicted"/>
<keyword evidence="3" id="KW-1185">Reference proteome</keyword>
<protein>
    <recommendedName>
        <fullName evidence="4">Sel1 repeat family protein</fullName>
    </recommendedName>
</protein>